<proteinExistence type="predicted"/>
<feature type="compositionally biased region" description="Polar residues" evidence="1">
    <location>
        <begin position="372"/>
        <end position="385"/>
    </location>
</feature>
<gene>
    <name evidence="2" type="ORF">M421DRAFT_392198</name>
</gene>
<evidence type="ECO:0000313" key="3">
    <source>
        <dbReference type="Proteomes" id="UP000800082"/>
    </source>
</evidence>
<keyword evidence="3" id="KW-1185">Reference proteome</keyword>
<name>A0A6A5RJ52_9PLEO</name>
<feature type="region of interest" description="Disordered" evidence="1">
    <location>
        <begin position="366"/>
        <end position="387"/>
    </location>
</feature>
<protein>
    <submittedName>
        <fullName evidence="2">Uncharacterized protein</fullName>
    </submittedName>
</protein>
<dbReference type="RefSeq" id="XP_033448663.1">
    <property type="nucleotide sequence ID" value="XM_033590019.1"/>
</dbReference>
<organism evidence="2 3">
    <name type="scientific">Didymella exigua CBS 183.55</name>
    <dbReference type="NCBI Taxonomy" id="1150837"/>
    <lineage>
        <taxon>Eukaryota</taxon>
        <taxon>Fungi</taxon>
        <taxon>Dikarya</taxon>
        <taxon>Ascomycota</taxon>
        <taxon>Pezizomycotina</taxon>
        <taxon>Dothideomycetes</taxon>
        <taxon>Pleosporomycetidae</taxon>
        <taxon>Pleosporales</taxon>
        <taxon>Pleosporineae</taxon>
        <taxon>Didymellaceae</taxon>
        <taxon>Didymella</taxon>
    </lineage>
</organism>
<evidence type="ECO:0000313" key="2">
    <source>
        <dbReference type="EMBL" id="KAF1928411.1"/>
    </source>
</evidence>
<dbReference type="EMBL" id="ML978969">
    <property type="protein sequence ID" value="KAF1928411.1"/>
    <property type="molecule type" value="Genomic_DNA"/>
</dbReference>
<dbReference type="AlphaFoldDB" id="A0A6A5RJ52"/>
<sequence length="444" mass="48270">MVRLYFLFHRLQFFCMFAYRSRPMTVTAVVMATAVTHDVGQSINVNIAAYPDLVPAQLDMAAVPVHQQLEQRAAAVEPQRATPAKRQQSARGRISVGKYKLKQRRRSANDSYPGLTGRELEDVERTYHWVMRGKHHASHRSVFWTGKKMDVALAHQLMVTMNPALCKEHEQVPVGMPQQVNNQQDFGSGYHSSFPLQQQAFMPAQQLPFGAGHGAKSLSGHSQQFNTAANPLPGLGFQHPFPQHQQAYVPAHQAPFGMLGHAEFAQGQGMSDPAPHHQGLQAPQPTCQGFFGTVASAEDLGQAQQFNIAAYAAGDPFGLAQQHNTAAYVIEDLPGPTQQLNNAAYAAEDLPWDLLSTSASPSDLVMGGGWSSAESSRRTSNTSLASMPGAAGGKMAIKLDLFDSYEMQSLRALLPAGGEDLSAEVSSEEGVVAVEDDFSWCLED</sequence>
<reference evidence="2" key="1">
    <citation type="journal article" date="2020" name="Stud. Mycol.">
        <title>101 Dothideomycetes genomes: a test case for predicting lifestyles and emergence of pathogens.</title>
        <authorList>
            <person name="Haridas S."/>
            <person name="Albert R."/>
            <person name="Binder M."/>
            <person name="Bloem J."/>
            <person name="Labutti K."/>
            <person name="Salamov A."/>
            <person name="Andreopoulos B."/>
            <person name="Baker S."/>
            <person name="Barry K."/>
            <person name="Bills G."/>
            <person name="Bluhm B."/>
            <person name="Cannon C."/>
            <person name="Castanera R."/>
            <person name="Culley D."/>
            <person name="Daum C."/>
            <person name="Ezra D."/>
            <person name="Gonzalez J."/>
            <person name="Henrissat B."/>
            <person name="Kuo A."/>
            <person name="Liang C."/>
            <person name="Lipzen A."/>
            <person name="Lutzoni F."/>
            <person name="Magnuson J."/>
            <person name="Mondo S."/>
            <person name="Nolan M."/>
            <person name="Ohm R."/>
            <person name="Pangilinan J."/>
            <person name="Park H.-J."/>
            <person name="Ramirez L."/>
            <person name="Alfaro M."/>
            <person name="Sun H."/>
            <person name="Tritt A."/>
            <person name="Yoshinaga Y."/>
            <person name="Zwiers L.-H."/>
            <person name="Turgeon B."/>
            <person name="Goodwin S."/>
            <person name="Spatafora J."/>
            <person name="Crous P."/>
            <person name="Grigoriev I."/>
        </authorList>
    </citation>
    <scope>NUCLEOTIDE SEQUENCE</scope>
    <source>
        <strain evidence="2">CBS 183.55</strain>
    </source>
</reference>
<dbReference type="Proteomes" id="UP000800082">
    <property type="component" value="Unassembled WGS sequence"/>
</dbReference>
<dbReference type="GeneID" id="54347671"/>
<accession>A0A6A5RJ52</accession>
<dbReference type="OrthoDB" id="10393206at2759"/>
<evidence type="ECO:0000256" key="1">
    <source>
        <dbReference type="SAM" id="MobiDB-lite"/>
    </source>
</evidence>